<protein>
    <submittedName>
        <fullName evidence="3">Bro-N domain-containing protein</fullName>
    </submittedName>
</protein>
<dbReference type="Proteomes" id="UP001564760">
    <property type="component" value="Unassembled WGS sequence"/>
</dbReference>
<feature type="region of interest" description="Disordered" evidence="1">
    <location>
        <begin position="203"/>
        <end position="238"/>
    </location>
</feature>
<reference evidence="3 4" key="1">
    <citation type="submission" date="2024-08" db="EMBL/GenBank/DDBJ databases">
        <title>Mycobacterium servetensis sp. nov., a novel rapid-growing mycobacterial species recovered from a human patient in Zaragoza, Spain.</title>
        <authorList>
            <person name="Tristancho-Baro A.I."/>
            <person name="Buenestado-Serrano S."/>
            <person name="Garcia De Viedma D."/>
            <person name="Milagro-Beamonte A."/>
            <person name="Burillo N."/>
            <person name="Sanz S."/>
            <person name="Lopez-Calleja A.I."/>
            <person name="Penas-Utrilla D."/>
            <person name="Guardingo M."/>
            <person name="Garcia M.J."/>
            <person name="Vinuelas-Bayon J."/>
        </authorList>
    </citation>
    <scope>NUCLEOTIDE SEQUENCE [LARGE SCALE GENOMIC DNA]</scope>
    <source>
        <strain evidence="4">HUMS_12744610</strain>
    </source>
</reference>
<dbReference type="SMART" id="SM01040">
    <property type="entry name" value="Bro-N"/>
    <property type="match status" value="1"/>
</dbReference>
<organism evidence="3 4">
    <name type="scientific">Mycobacterium servetii</name>
    <dbReference type="NCBI Taxonomy" id="3237418"/>
    <lineage>
        <taxon>Bacteria</taxon>
        <taxon>Bacillati</taxon>
        <taxon>Actinomycetota</taxon>
        <taxon>Actinomycetes</taxon>
        <taxon>Mycobacteriales</taxon>
        <taxon>Mycobacteriaceae</taxon>
        <taxon>Mycobacterium</taxon>
    </lineage>
</organism>
<comment type="caution">
    <text evidence="3">The sequence shown here is derived from an EMBL/GenBank/DDBJ whole genome shotgun (WGS) entry which is preliminary data.</text>
</comment>
<feature type="compositionally biased region" description="Pro residues" evidence="1">
    <location>
        <begin position="229"/>
        <end position="238"/>
    </location>
</feature>
<evidence type="ECO:0000256" key="1">
    <source>
        <dbReference type="SAM" id="MobiDB-lite"/>
    </source>
</evidence>
<accession>A0ABV4BZ37</accession>
<keyword evidence="4" id="KW-1185">Reference proteome</keyword>
<evidence type="ECO:0000259" key="2">
    <source>
        <dbReference type="PROSITE" id="PS51750"/>
    </source>
</evidence>
<feature type="domain" description="Bro-N" evidence="2">
    <location>
        <begin position="57"/>
        <end position="159"/>
    </location>
</feature>
<name>A0ABV4BZ37_9MYCO</name>
<dbReference type="EMBL" id="JBGEDP010000001">
    <property type="protein sequence ID" value="MEY8015265.1"/>
    <property type="molecule type" value="Genomic_DNA"/>
</dbReference>
<proteinExistence type="predicted"/>
<gene>
    <name evidence="3" type="ORF">AB8998_09685</name>
</gene>
<dbReference type="PANTHER" id="PTHR36180">
    <property type="entry name" value="DNA-BINDING PROTEIN-RELATED-RELATED"/>
    <property type="match status" value="1"/>
</dbReference>
<feature type="region of interest" description="Disordered" evidence="1">
    <location>
        <begin position="1"/>
        <end position="49"/>
    </location>
</feature>
<evidence type="ECO:0000313" key="4">
    <source>
        <dbReference type="Proteomes" id="UP001564760"/>
    </source>
</evidence>
<dbReference type="PANTHER" id="PTHR36180:SF2">
    <property type="entry name" value="BRO FAMILY PROTEIN"/>
    <property type="match status" value="1"/>
</dbReference>
<dbReference type="Pfam" id="PF02498">
    <property type="entry name" value="Bro-N"/>
    <property type="match status" value="1"/>
</dbReference>
<dbReference type="InterPro" id="IPR003497">
    <property type="entry name" value="BRO_N_domain"/>
</dbReference>
<evidence type="ECO:0000313" key="3">
    <source>
        <dbReference type="EMBL" id="MEY8015265.1"/>
    </source>
</evidence>
<dbReference type="RefSeq" id="WP_369737692.1">
    <property type="nucleotide sequence ID" value="NZ_JBGEDP010000001.1"/>
</dbReference>
<dbReference type="PROSITE" id="PS51750">
    <property type="entry name" value="BRO_N"/>
    <property type="match status" value="1"/>
</dbReference>
<sequence length="238" mass="26302">MSSWSTPFWSHDSATGAGPGPARTLPQRDAPRLSGTGSPDGVDQTHPIEGFRRGDGAVELFTYTDQPVRVVLIDNEPWFVLADLCRVLDIANVGNVVDRLDDLNIRRADVENARGQMRQTVLVSEAAMYEVVIRSDKPEAVTFRRWITGEVLPSIRRTGPRDRSPAARTSPAPSCWRWGAGLRSWNARRPRNASGRLRRWVAVDSAKGSSPRGRTFPRRAPTTWWQKPSAPPAAPTAG</sequence>